<dbReference type="AntiFam" id="ANF00072">
    <property type="entry name" value="Shadow ORF (opposite TypA)"/>
</dbReference>
<dbReference type="HOGENOM" id="CLU_050844_0_0_5"/>
<gene>
    <name evidence="1" type="ORF">ISM_01850</name>
</gene>
<proteinExistence type="predicted"/>
<sequence length="439" mass="49328">MHFLAFRGVGVDRRKAGPPGLPRRTQRVFLFDDFRDDASADGTTAFTDGEAQTVFHSDRRDQLNFEFQVVARHHHLGARRQVHGPGHVRRTEVELRTVVREERRVTATFVLGEDVGLSFELGVRCHRTRLTQNLTTLDAFTVDAAQQGADVVASFPTVEQLAEHLNTRAGGFLRVADADDFDLVAHVDHTTFHTTGHNRTATRDREHVFDRHQEGLIHGTCRGRDVLVHSRHQLTDFLFADFRVVAFHRRQGRTRDDRNVVARVVVGAQQFADFHFHQLEQFLVVDLVNLVHEHDHVGDAHLTAEQDVLAGLGHRAVGCVHNQDRAVHLRRTGDHVLHIVSVAGAVDVGVVTGVGLVFHVCGRDGDPAGLLFGRAVDLVIRFEVAEILRDRSGQRRLAVVNVTNRADVHMRFRAVKLFLCHDGLLCLFRWWAAPTLQVG</sequence>
<keyword evidence="2" id="KW-1185">Reference proteome</keyword>
<accession>A3SI12</accession>
<reference evidence="1 2" key="1">
    <citation type="submission" date="2005-12" db="EMBL/GenBank/DDBJ databases">
        <authorList>
            <person name="Moran M.A."/>
            <person name="Ferriera S."/>
            <person name="Johnson J."/>
            <person name="Kravitz S."/>
            <person name="Halpern A."/>
            <person name="Remington K."/>
            <person name="Beeson K."/>
            <person name="Tran B."/>
            <person name="Rogers Y.-H."/>
            <person name="Friedman R."/>
            <person name="Venter J.C."/>
        </authorList>
    </citation>
    <scope>NUCLEOTIDE SEQUENCE [LARGE SCALE GENOMIC DNA]</scope>
    <source>
        <strain evidence="2">ATCC BAA-591 / DSM 15170 / ISM</strain>
    </source>
</reference>
<evidence type="ECO:0000313" key="1">
    <source>
        <dbReference type="EMBL" id="EAP76993.1"/>
    </source>
</evidence>
<protein>
    <submittedName>
        <fullName evidence="1">ISxac3 transposase</fullName>
    </submittedName>
</protein>
<dbReference type="Proteomes" id="UP000005954">
    <property type="component" value="Unassembled WGS sequence"/>
</dbReference>
<dbReference type="STRING" id="89187.ISM_01850"/>
<name>A3SI12_ROSNI</name>
<evidence type="ECO:0000313" key="2">
    <source>
        <dbReference type="Proteomes" id="UP000005954"/>
    </source>
</evidence>
<organism evidence="1 2">
    <name type="scientific">Roseovarius nubinhibens (strain ATCC BAA-591 / DSM 15170 / ISM)</name>
    <dbReference type="NCBI Taxonomy" id="89187"/>
    <lineage>
        <taxon>Bacteria</taxon>
        <taxon>Pseudomonadati</taxon>
        <taxon>Pseudomonadota</taxon>
        <taxon>Alphaproteobacteria</taxon>
        <taxon>Rhodobacterales</taxon>
        <taxon>Roseobacteraceae</taxon>
        <taxon>Roseovarius</taxon>
    </lineage>
</organism>
<dbReference type="EMBL" id="AALY01000001">
    <property type="protein sequence ID" value="EAP76993.1"/>
    <property type="molecule type" value="Genomic_DNA"/>
</dbReference>
<dbReference type="AntiFam" id="ANF00225">
    <property type="entry name" value="Shadow ORF (opposite tuf)"/>
</dbReference>
<comment type="caution">
    <text evidence="1">The sequence shown here is derived from an EMBL/GenBank/DDBJ whole genome shotgun (WGS) entry which is preliminary data.</text>
</comment>
<dbReference type="eggNOG" id="ENOG502ZAVY">
    <property type="taxonomic scope" value="Bacteria"/>
</dbReference>
<dbReference type="AlphaFoldDB" id="A3SI12"/>